<keyword evidence="3 7" id="KW-0645">Protease</keyword>
<dbReference type="EMBL" id="VVXK01000001">
    <property type="protein sequence ID" value="KAA2372076.1"/>
    <property type="molecule type" value="Genomic_DNA"/>
</dbReference>
<dbReference type="PANTHER" id="PTHR38469">
    <property type="entry name" value="PERIPLASMIC PEPTIDASE SUBFAMILY S1B"/>
    <property type="match status" value="1"/>
</dbReference>
<gene>
    <name evidence="8" type="ORF">F2Y13_00985</name>
</gene>
<dbReference type="AlphaFoldDB" id="A0A5B3GFL0"/>
<dbReference type="InterPro" id="IPR019500">
    <property type="entry name" value="Pep_S46"/>
</dbReference>
<protein>
    <recommendedName>
        <fullName evidence="7">Dipeptidyl-peptidase</fullName>
        <ecNumber evidence="7">3.4.14.-</ecNumber>
    </recommendedName>
</protein>
<feature type="chain" id="PRO_5023062495" description="Dipeptidyl-peptidase" evidence="7">
    <location>
        <begin position="20"/>
        <end position="661"/>
    </location>
</feature>
<keyword evidence="6 7" id="KW-0720">Serine protease</keyword>
<dbReference type="Proteomes" id="UP000323567">
    <property type="component" value="Unassembled WGS sequence"/>
</dbReference>
<dbReference type="InterPro" id="IPR043504">
    <property type="entry name" value="Peptidase_S1_PA_chymotrypsin"/>
</dbReference>
<dbReference type="InterPro" id="IPR009003">
    <property type="entry name" value="Peptidase_S1_PA"/>
</dbReference>
<evidence type="ECO:0000313" key="8">
    <source>
        <dbReference type="EMBL" id="KAA2372076.1"/>
    </source>
</evidence>
<dbReference type="PANTHER" id="PTHR38469:SF1">
    <property type="entry name" value="PERIPLASMIC PEPTIDASE SUBFAMILY S1B"/>
    <property type="match status" value="1"/>
</dbReference>
<sequence>MKRTLLTLLAALALLPALADEGMWLPSLISERIDDMRAKGFRLTAEDIYSINKASMKDAVVLFNGGCTGELISPEGLLLTNHHCGYDAIQKHSTVEHDYLTNGFWAMSRAEELPNEKLWVRFLVRMEEVTDRIAAGETAAQIVEKAKAEGTGYKASVEQMYYGNQQFLFVYEQFDDVRLVAAPPSSIGKFGGDTDNWIWPRHTGDFSMFRVYASKDNRPAAYSPQNVPYRPKKHFSISTKGVKEGDFTMIYGFPGNTQEYILSDAVAYIAERSDPAKIAVRTGRLDIITKAQESDPALRIHYAAKHASIANAWKKWQGEALGIDRRGTVAAKFDYETQFGLWSVGRPEYAGVVMGLRAEYDRIMDAYFAYEITRETLSTLPAAYTPEERSEECFARRKFAEQALWRHAFREYGRCPKVYRTPSYAEGMARYKSPEAYADALFEAVWEGSDSVAMQPAVRLREETKRMLDHISWMLGTKSLRNLNSKILNELYTTYIKGLREWDRERAFYPDANLTLRVAYGSVAGYEYADGEYHKPQTTLDGIIAKDNPEIYDYDIPQSLRDLYASKNYGRWGTVIDGRRTVPVCFLATNHTTGGNSGSPVLNAGGELIGINFDRTWRSTMSDIAYDPAICRNIAVDIRYVLFVVDRVGGAGYLLKEMTLK</sequence>
<dbReference type="GO" id="GO:0043171">
    <property type="term" value="P:peptide catabolic process"/>
    <property type="evidence" value="ECO:0007669"/>
    <property type="project" value="UniProtKB-UniRule"/>
</dbReference>
<feature type="signal peptide" evidence="7">
    <location>
        <begin position="1"/>
        <end position="19"/>
    </location>
</feature>
<evidence type="ECO:0000256" key="1">
    <source>
        <dbReference type="ARBA" id="ARBA00010491"/>
    </source>
</evidence>
<accession>A0A5B3GFL0</accession>
<keyword evidence="5 7" id="KW-0378">Hydrolase</keyword>
<comment type="function">
    <text evidence="7">Catalyzes the removal of dipeptides from the N-terminus of oligopeptides.</text>
</comment>
<keyword evidence="2 7" id="KW-0031">Aminopeptidase</keyword>
<evidence type="ECO:0000313" key="9">
    <source>
        <dbReference type="Proteomes" id="UP000323567"/>
    </source>
</evidence>
<evidence type="ECO:0000256" key="7">
    <source>
        <dbReference type="RuleBase" id="RU366067"/>
    </source>
</evidence>
<proteinExistence type="inferred from homology"/>
<evidence type="ECO:0000256" key="2">
    <source>
        <dbReference type="ARBA" id="ARBA00022438"/>
    </source>
</evidence>
<evidence type="ECO:0000256" key="5">
    <source>
        <dbReference type="ARBA" id="ARBA00022801"/>
    </source>
</evidence>
<dbReference type="GO" id="GO:0006508">
    <property type="term" value="P:proteolysis"/>
    <property type="evidence" value="ECO:0007669"/>
    <property type="project" value="UniProtKB-KW"/>
</dbReference>
<dbReference type="GO" id="GO:0070009">
    <property type="term" value="F:serine-type aminopeptidase activity"/>
    <property type="evidence" value="ECO:0007669"/>
    <property type="project" value="UniProtKB-UniRule"/>
</dbReference>
<dbReference type="EC" id="3.4.14.-" evidence="7"/>
<comment type="caution">
    <text evidence="8">The sequence shown here is derived from an EMBL/GenBank/DDBJ whole genome shotgun (WGS) entry which is preliminary data.</text>
</comment>
<dbReference type="GO" id="GO:0008239">
    <property type="term" value="F:dipeptidyl-peptidase activity"/>
    <property type="evidence" value="ECO:0007669"/>
    <property type="project" value="UniProtKB-UniRule"/>
</dbReference>
<keyword evidence="4 7" id="KW-0732">Signal</keyword>
<dbReference type="Pfam" id="PF10459">
    <property type="entry name" value="Peptidase_S46"/>
    <property type="match status" value="2"/>
</dbReference>
<evidence type="ECO:0000256" key="3">
    <source>
        <dbReference type="ARBA" id="ARBA00022670"/>
    </source>
</evidence>
<name>A0A5B3GFL0_9BACT</name>
<evidence type="ECO:0000256" key="4">
    <source>
        <dbReference type="ARBA" id="ARBA00022729"/>
    </source>
</evidence>
<dbReference type="RefSeq" id="WP_149886832.1">
    <property type="nucleotide sequence ID" value="NZ_DBFBVY010000221.1"/>
</dbReference>
<reference evidence="8 9" key="1">
    <citation type="journal article" date="2019" name="Nat. Med.">
        <title>A library of human gut bacterial isolates paired with longitudinal multiomics data enables mechanistic microbiome research.</title>
        <authorList>
            <person name="Poyet M."/>
            <person name="Groussin M."/>
            <person name="Gibbons S.M."/>
            <person name="Avila-Pacheco J."/>
            <person name="Jiang X."/>
            <person name="Kearney S.M."/>
            <person name="Perrotta A.R."/>
            <person name="Berdy B."/>
            <person name="Zhao S."/>
            <person name="Lieberman T.D."/>
            <person name="Swanson P.K."/>
            <person name="Smith M."/>
            <person name="Roesemann S."/>
            <person name="Alexander J.E."/>
            <person name="Rich S.A."/>
            <person name="Livny J."/>
            <person name="Vlamakis H."/>
            <person name="Clish C."/>
            <person name="Bullock K."/>
            <person name="Deik A."/>
            <person name="Scott J."/>
            <person name="Pierce K.A."/>
            <person name="Xavier R.J."/>
            <person name="Alm E.J."/>
        </authorList>
    </citation>
    <scope>NUCLEOTIDE SEQUENCE [LARGE SCALE GENOMIC DNA]</scope>
    <source>
        <strain evidence="8 9">BIOML-A2</strain>
    </source>
</reference>
<dbReference type="SUPFAM" id="SSF50494">
    <property type="entry name" value="Trypsin-like serine proteases"/>
    <property type="match status" value="1"/>
</dbReference>
<evidence type="ECO:0000256" key="6">
    <source>
        <dbReference type="ARBA" id="ARBA00022825"/>
    </source>
</evidence>
<dbReference type="Gene3D" id="2.40.10.10">
    <property type="entry name" value="Trypsin-like serine proteases"/>
    <property type="match status" value="1"/>
</dbReference>
<comment type="similarity">
    <text evidence="1 7">Belongs to the peptidase S46 family.</text>
</comment>
<organism evidence="8 9">
    <name type="scientific">Alistipes shahii</name>
    <dbReference type="NCBI Taxonomy" id="328814"/>
    <lineage>
        <taxon>Bacteria</taxon>
        <taxon>Pseudomonadati</taxon>
        <taxon>Bacteroidota</taxon>
        <taxon>Bacteroidia</taxon>
        <taxon>Bacteroidales</taxon>
        <taxon>Rikenellaceae</taxon>
        <taxon>Alistipes</taxon>
    </lineage>
</organism>